<comment type="caution">
    <text evidence="1">The sequence shown here is derived from an EMBL/GenBank/DDBJ whole genome shotgun (WGS) entry which is preliminary data.</text>
</comment>
<dbReference type="EMBL" id="BART01029728">
    <property type="protein sequence ID" value="GAH10108.1"/>
    <property type="molecule type" value="Genomic_DNA"/>
</dbReference>
<accession>X1EN88</accession>
<evidence type="ECO:0000313" key="1">
    <source>
        <dbReference type="EMBL" id="GAH10108.1"/>
    </source>
</evidence>
<sequence length="75" mass="8344">KLNALDKVERVVQKVRARERIKGTANHLFAKAVKAIDQADDYDTLKKVQTEYIDQLNQVAGTPGGRHPTNLNICG</sequence>
<proteinExistence type="predicted"/>
<gene>
    <name evidence="1" type="ORF">S01H4_52094</name>
</gene>
<organism evidence="1">
    <name type="scientific">marine sediment metagenome</name>
    <dbReference type="NCBI Taxonomy" id="412755"/>
    <lineage>
        <taxon>unclassified sequences</taxon>
        <taxon>metagenomes</taxon>
        <taxon>ecological metagenomes</taxon>
    </lineage>
</organism>
<name>X1EN88_9ZZZZ</name>
<feature type="non-terminal residue" evidence="1">
    <location>
        <position position="1"/>
    </location>
</feature>
<dbReference type="AlphaFoldDB" id="X1EN88"/>
<protein>
    <submittedName>
        <fullName evidence="1">Uncharacterized protein</fullName>
    </submittedName>
</protein>
<reference evidence="1" key="1">
    <citation type="journal article" date="2014" name="Front. Microbiol.">
        <title>High frequency of phylogenetically diverse reductive dehalogenase-homologous genes in deep subseafloor sedimentary metagenomes.</title>
        <authorList>
            <person name="Kawai M."/>
            <person name="Futagami T."/>
            <person name="Toyoda A."/>
            <person name="Takaki Y."/>
            <person name="Nishi S."/>
            <person name="Hori S."/>
            <person name="Arai W."/>
            <person name="Tsubouchi T."/>
            <person name="Morono Y."/>
            <person name="Uchiyama I."/>
            <person name="Ito T."/>
            <person name="Fujiyama A."/>
            <person name="Inagaki F."/>
            <person name="Takami H."/>
        </authorList>
    </citation>
    <scope>NUCLEOTIDE SEQUENCE</scope>
    <source>
        <strain evidence="1">Expedition CK06-06</strain>
    </source>
</reference>